<dbReference type="EMBL" id="GGEC01051403">
    <property type="protein sequence ID" value="MBX31887.1"/>
    <property type="molecule type" value="Transcribed_RNA"/>
</dbReference>
<dbReference type="GO" id="GO:0016020">
    <property type="term" value="C:membrane"/>
    <property type="evidence" value="ECO:0007669"/>
    <property type="project" value="TreeGrafter"/>
</dbReference>
<dbReference type="Gene3D" id="1.25.40.20">
    <property type="entry name" value="Ankyrin repeat-containing domain"/>
    <property type="match status" value="3"/>
</dbReference>
<dbReference type="PROSITE" id="PS50297">
    <property type="entry name" value="ANK_REP_REGION"/>
    <property type="match status" value="1"/>
</dbReference>
<proteinExistence type="predicted"/>
<dbReference type="SUPFAM" id="SSF48403">
    <property type="entry name" value="Ankyrin repeat"/>
    <property type="match status" value="1"/>
</dbReference>
<dbReference type="PROSITE" id="PS50088">
    <property type="entry name" value="ANK_REPEAT"/>
    <property type="match status" value="1"/>
</dbReference>
<keyword evidence="1" id="KW-0040">ANK repeat</keyword>
<evidence type="ECO:0000313" key="3">
    <source>
        <dbReference type="EMBL" id="MBX31887.1"/>
    </source>
</evidence>
<name>A0A2P2MNU7_RHIMU</name>
<dbReference type="InterPro" id="IPR036770">
    <property type="entry name" value="Ankyrin_rpt-contain_sf"/>
</dbReference>
<dbReference type="PANTHER" id="PTHR24177:SF434">
    <property type="entry name" value="PGG DOMAIN-CONTAINING PROTEIN"/>
    <property type="match status" value="1"/>
</dbReference>
<evidence type="ECO:0000256" key="1">
    <source>
        <dbReference type="PROSITE-ProRule" id="PRU00023"/>
    </source>
</evidence>
<dbReference type="PANTHER" id="PTHR24177">
    <property type="entry name" value="CASKIN"/>
    <property type="match status" value="1"/>
</dbReference>
<dbReference type="SMART" id="SM00248">
    <property type="entry name" value="ANK"/>
    <property type="match status" value="5"/>
</dbReference>
<sequence length="449" mass="50878">MSSTPLLSRETQRTLSASRIFQGGDDGDLEDGSSRTMDKKEERKWRLYLAAISGQWEIAAEIYKDDPRVINDRITRRGDTALHVAAAAGHTQFVNQLIQIMTPEAVRRKNDEGKDKKEQGNTAFCHAAISGNVDIAKIMLQTVKGSDLLTIRGKMNVLPLYMAALFGRKKMVHYLYEKTIDTMENKEPIDLLVTLIDNGMYDVAIKLVKARPELATGDTNGETAFHALARKSSDYQTPPIAWKKGINLCCCKEVQEKYTRDQEYLELVQLLWQELLQYNDSKISEVIRNVPKTSQAREKDSKPSQGCGKDSKISKVIKPPNHPIFKAAAQGNVEFLTTLIGSYPDLLFELDENKRSIFHIAVLHRQENVFALIKTIGSIKYFLGIHRDEKKNNMLHLAGKLSPQSRLDVVPGAALQLQRELLWFEVTGSNMTIFVHFHLDLFFFFKFSS</sequence>
<feature type="region of interest" description="Disordered" evidence="2">
    <location>
        <begin position="293"/>
        <end position="315"/>
    </location>
</feature>
<reference evidence="3" key="1">
    <citation type="submission" date="2018-02" db="EMBL/GenBank/DDBJ databases">
        <title>Rhizophora mucronata_Transcriptome.</title>
        <authorList>
            <person name="Meera S.P."/>
            <person name="Sreeshan A."/>
            <person name="Augustine A."/>
        </authorList>
    </citation>
    <scope>NUCLEOTIDE SEQUENCE</scope>
    <source>
        <tissue evidence="3">Leaf</tissue>
    </source>
</reference>
<accession>A0A2P2MNU7</accession>
<dbReference type="AlphaFoldDB" id="A0A2P2MNU7"/>
<protein>
    <submittedName>
        <fullName evidence="3">Ankyrin repeat-containing protein At3g12360-like isoform X1</fullName>
    </submittedName>
</protein>
<dbReference type="InterPro" id="IPR002110">
    <property type="entry name" value="Ankyrin_rpt"/>
</dbReference>
<dbReference type="Pfam" id="PF12796">
    <property type="entry name" value="Ank_2"/>
    <property type="match status" value="1"/>
</dbReference>
<evidence type="ECO:0000256" key="2">
    <source>
        <dbReference type="SAM" id="MobiDB-lite"/>
    </source>
</evidence>
<organism evidence="3">
    <name type="scientific">Rhizophora mucronata</name>
    <name type="common">Asiatic mangrove</name>
    <dbReference type="NCBI Taxonomy" id="61149"/>
    <lineage>
        <taxon>Eukaryota</taxon>
        <taxon>Viridiplantae</taxon>
        <taxon>Streptophyta</taxon>
        <taxon>Embryophyta</taxon>
        <taxon>Tracheophyta</taxon>
        <taxon>Spermatophyta</taxon>
        <taxon>Magnoliopsida</taxon>
        <taxon>eudicotyledons</taxon>
        <taxon>Gunneridae</taxon>
        <taxon>Pentapetalae</taxon>
        <taxon>rosids</taxon>
        <taxon>fabids</taxon>
        <taxon>Malpighiales</taxon>
        <taxon>Rhizophoraceae</taxon>
        <taxon>Rhizophora</taxon>
    </lineage>
</organism>
<feature type="repeat" description="ANK" evidence="1">
    <location>
        <begin position="77"/>
        <end position="99"/>
    </location>
</feature>